<sequence>MQFDLVVLPGDGVGPEVATEGIKVLQAVGKRFDHNFNLHYGLVGGVAIDQLGMALSSETLKMCRNCDAVLLAAVGGPKWDDPKAKVHPEDGLLALRKGLAVFANLRPVKVFPSLLNASSLKPKVIEGVDLIFVRELTGGLYFARPKRQWQTSRGRRATDSMTYSEQEIERIVRVGFELARGRRQKLTSVDKANVLQSSRLWRQVAIEV</sequence>
<keyword evidence="1" id="KW-0432">Leucine biosynthesis</keyword>
<keyword evidence="3" id="KW-0479">Metal-binding</keyword>
<evidence type="ECO:0000256" key="6">
    <source>
        <dbReference type="ARBA" id="ARBA00023027"/>
    </source>
</evidence>
<evidence type="ECO:0000313" key="9">
    <source>
        <dbReference type="EMBL" id="GAG66027.1"/>
    </source>
</evidence>
<feature type="domain" description="Isopropylmalate dehydrogenase-like" evidence="8">
    <location>
        <begin position="4"/>
        <end position="208"/>
    </location>
</feature>
<evidence type="ECO:0000256" key="2">
    <source>
        <dbReference type="ARBA" id="ARBA00022605"/>
    </source>
</evidence>
<feature type="non-terminal residue" evidence="9">
    <location>
        <position position="208"/>
    </location>
</feature>
<dbReference type="AlphaFoldDB" id="X1A7C5"/>
<comment type="caution">
    <text evidence="9">The sequence shown here is derived from an EMBL/GenBank/DDBJ whole genome shotgun (WGS) entry which is preliminary data.</text>
</comment>
<organism evidence="9">
    <name type="scientific">marine sediment metagenome</name>
    <dbReference type="NCBI Taxonomy" id="412755"/>
    <lineage>
        <taxon>unclassified sequences</taxon>
        <taxon>metagenomes</taxon>
        <taxon>ecological metagenomes</taxon>
    </lineage>
</organism>
<evidence type="ECO:0000256" key="1">
    <source>
        <dbReference type="ARBA" id="ARBA00022430"/>
    </source>
</evidence>
<dbReference type="PANTHER" id="PTHR42979:SF1">
    <property type="entry name" value="3-ISOPROPYLMALATE DEHYDROGENASE"/>
    <property type="match status" value="1"/>
</dbReference>
<evidence type="ECO:0000256" key="4">
    <source>
        <dbReference type="ARBA" id="ARBA00022842"/>
    </source>
</evidence>
<reference evidence="9" key="1">
    <citation type="journal article" date="2014" name="Front. Microbiol.">
        <title>High frequency of phylogenetically diverse reductive dehalogenase-homologous genes in deep subseafloor sedimentary metagenomes.</title>
        <authorList>
            <person name="Kawai M."/>
            <person name="Futagami T."/>
            <person name="Toyoda A."/>
            <person name="Takaki Y."/>
            <person name="Nishi S."/>
            <person name="Hori S."/>
            <person name="Arai W."/>
            <person name="Tsubouchi T."/>
            <person name="Morono Y."/>
            <person name="Uchiyama I."/>
            <person name="Ito T."/>
            <person name="Fujiyama A."/>
            <person name="Inagaki F."/>
            <person name="Takami H."/>
        </authorList>
    </citation>
    <scope>NUCLEOTIDE SEQUENCE</scope>
    <source>
        <strain evidence="9">Expedition CK06-06</strain>
    </source>
</reference>
<accession>X1A7C5</accession>
<keyword evidence="4" id="KW-0460">Magnesium</keyword>
<gene>
    <name evidence="9" type="ORF">S01H4_14999</name>
</gene>
<dbReference type="InterPro" id="IPR024084">
    <property type="entry name" value="IsoPropMal-DH-like_dom"/>
</dbReference>
<keyword evidence="2" id="KW-0028">Amino-acid biosynthesis</keyword>
<dbReference type="Gene3D" id="3.40.718.10">
    <property type="entry name" value="Isopropylmalate Dehydrogenase"/>
    <property type="match status" value="1"/>
</dbReference>
<dbReference type="SUPFAM" id="SSF53659">
    <property type="entry name" value="Isocitrate/Isopropylmalate dehydrogenase-like"/>
    <property type="match status" value="1"/>
</dbReference>
<dbReference type="Pfam" id="PF00180">
    <property type="entry name" value="Iso_dh"/>
    <property type="match status" value="1"/>
</dbReference>
<dbReference type="GO" id="GO:0005829">
    <property type="term" value="C:cytosol"/>
    <property type="evidence" value="ECO:0007669"/>
    <property type="project" value="TreeGrafter"/>
</dbReference>
<dbReference type="GO" id="GO:0003862">
    <property type="term" value="F:3-isopropylmalate dehydrogenase activity"/>
    <property type="evidence" value="ECO:0007669"/>
    <property type="project" value="InterPro"/>
</dbReference>
<dbReference type="PANTHER" id="PTHR42979">
    <property type="entry name" value="3-ISOPROPYLMALATE DEHYDROGENASE"/>
    <property type="match status" value="1"/>
</dbReference>
<dbReference type="EMBL" id="BART01006574">
    <property type="protein sequence ID" value="GAG66027.1"/>
    <property type="molecule type" value="Genomic_DNA"/>
</dbReference>
<proteinExistence type="predicted"/>
<evidence type="ECO:0000259" key="8">
    <source>
        <dbReference type="SMART" id="SM01329"/>
    </source>
</evidence>
<dbReference type="GO" id="GO:0009098">
    <property type="term" value="P:L-leucine biosynthetic process"/>
    <property type="evidence" value="ECO:0007669"/>
    <property type="project" value="UniProtKB-KW"/>
</dbReference>
<keyword evidence="5" id="KW-0560">Oxidoreductase</keyword>
<protein>
    <recommendedName>
        <fullName evidence="8">Isopropylmalate dehydrogenase-like domain-containing protein</fullName>
    </recommendedName>
</protein>
<keyword evidence="7" id="KW-0100">Branched-chain amino acid biosynthesis</keyword>
<evidence type="ECO:0000256" key="3">
    <source>
        <dbReference type="ARBA" id="ARBA00022723"/>
    </source>
</evidence>
<dbReference type="SMART" id="SM01329">
    <property type="entry name" value="Iso_dh"/>
    <property type="match status" value="1"/>
</dbReference>
<dbReference type="InterPro" id="IPR004429">
    <property type="entry name" value="Isopropylmalate_DH"/>
</dbReference>
<evidence type="ECO:0000256" key="7">
    <source>
        <dbReference type="ARBA" id="ARBA00023304"/>
    </source>
</evidence>
<dbReference type="GO" id="GO:0046872">
    <property type="term" value="F:metal ion binding"/>
    <property type="evidence" value="ECO:0007669"/>
    <property type="project" value="UniProtKB-KW"/>
</dbReference>
<name>X1A7C5_9ZZZZ</name>
<keyword evidence="6" id="KW-0520">NAD</keyword>
<evidence type="ECO:0000256" key="5">
    <source>
        <dbReference type="ARBA" id="ARBA00023002"/>
    </source>
</evidence>